<protein>
    <submittedName>
        <fullName evidence="2">Uncharacterized protein</fullName>
    </submittedName>
</protein>
<dbReference type="Proteomes" id="UP000799118">
    <property type="component" value="Unassembled WGS sequence"/>
</dbReference>
<reference evidence="2" key="1">
    <citation type="journal article" date="2019" name="Environ. Microbiol.">
        <title>Fungal ecological strategies reflected in gene transcription - a case study of two litter decomposers.</title>
        <authorList>
            <person name="Barbi F."/>
            <person name="Kohler A."/>
            <person name="Barry K."/>
            <person name="Baskaran P."/>
            <person name="Daum C."/>
            <person name="Fauchery L."/>
            <person name="Ihrmark K."/>
            <person name="Kuo A."/>
            <person name="LaButti K."/>
            <person name="Lipzen A."/>
            <person name="Morin E."/>
            <person name="Grigoriev I.V."/>
            <person name="Henrissat B."/>
            <person name="Lindahl B."/>
            <person name="Martin F."/>
        </authorList>
    </citation>
    <scope>NUCLEOTIDE SEQUENCE</scope>
    <source>
        <strain evidence="2">JB14</strain>
    </source>
</reference>
<name>A0A6A4IM92_9AGAR</name>
<gene>
    <name evidence="2" type="ORF">BT96DRAFT_912090</name>
</gene>
<evidence type="ECO:0000313" key="3">
    <source>
        <dbReference type="Proteomes" id="UP000799118"/>
    </source>
</evidence>
<sequence length="82" mass="8997">MSKNKRVKSHNPGGKRDNAAKDAVKKKRKTDGRASKFKNAELKATLDSQAHLLYDMSKAPMPSRSILPEANVHDLTAVLGNL</sequence>
<feature type="compositionally biased region" description="Basic and acidic residues" evidence="1">
    <location>
        <begin position="14"/>
        <end position="23"/>
    </location>
</feature>
<proteinExistence type="predicted"/>
<organism evidence="2 3">
    <name type="scientific">Gymnopus androsaceus JB14</name>
    <dbReference type="NCBI Taxonomy" id="1447944"/>
    <lineage>
        <taxon>Eukaryota</taxon>
        <taxon>Fungi</taxon>
        <taxon>Dikarya</taxon>
        <taxon>Basidiomycota</taxon>
        <taxon>Agaricomycotina</taxon>
        <taxon>Agaricomycetes</taxon>
        <taxon>Agaricomycetidae</taxon>
        <taxon>Agaricales</taxon>
        <taxon>Marasmiineae</taxon>
        <taxon>Omphalotaceae</taxon>
        <taxon>Gymnopus</taxon>
    </lineage>
</organism>
<evidence type="ECO:0000256" key="1">
    <source>
        <dbReference type="SAM" id="MobiDB-lite"/>
    </source>
</evidence>
<feature type="region of interest" description="Disordered" evidence="1">
    <location>
        <begin position="1"/>
        <end position="38"/>
    </location>
</feature>
<dbReference type="OrthoDB" id="3055505at2759"/>
<keyword evidence="3" id="KW-1185">Reference proteome</keyword>
<dbReference type="EMBL" id="ML769383">
    <property type="protein sequence ID" value="KAE9411549.1"/>
    <property type="molecule type" value="Genomic_DNA"/>
</dbReference>
<dbReference type="AlphaFoldDB" id="A0A6A4IM92"/>
<evidence type="ECO:0000313" key="2">
    <source>
        <dbReference type="EMBL" id="KAE9411549.1"/>
    </source>
</evidence>
<accession>A0A6A4IM92</accession>